<evidence type="ECO:0000313" key="2">
    <source>
        <dbReference type="Proteomes" id="UP000887013"/>
    </source>
</evidence>
<dbReference type="AlphaFoldDB" id="A0A8X6TI47"/>
<dbReference type="EMBL" id="BMAW01057835">
    <property type="protein sequence ID" value="GFT13143.1"/>
    <property type="molecule type" value="Genomic_DNA"/>
</dbReference>
<reference evidence="1" key="1">
    <citation type="submission" date="2020-08" db="EMBL/GenBank/DDBJ databases">
        <title>Multicomponent nature underlies the extraordinary mechanical properties of spider dragline silk.</title>
        <authorList>
            <person name="Kono N."/>
            <person name="Nakamura H."/>
            <person name="Mori M."/>
            <person name="Yoshida Y."/>
            <person name="Ohtoshi R."/>
            <person name="Malay A.D."/>
            <person name="Moran D.A.P."/>
            <person name="Tomita M."/>
            <person name="Numata K."/>
            <person name="Arakawa K."/>
        </authorList>
    </citation>
    <scope>NUCLEOTIDE SEQUENCE</scope>
</reference>
<sequence>MGFWEFCNREEKVCGKWSFPVQKDSRLVKPSLQQFKETKISVLIQQQQERIKAPTEELMMLRRRLVWAAASELLESSQPTVRTIFVLVERNKYRHGENLTVFLIMSEENWETRIWQWQMRLLRGIGNGIWV</sequence>
<organism evidence="1 2">
    <name type="scientific">Nephila pilipes</name>
    <name type="common">Giant wood spider</name>
    <name type="synonym">Nephila maculata</name>
    <dbReference type="NCBI Taxonomy" id="299642"/>
    <lineage>
        <taxon>Eukaryota</taxon>
        <taxon>Metazoa</taxon>
        <taxon>Ecdysozoa</taxon>
        <taxon>Arthropoda</taxon>
        <taxon>Chelicerata</taxon>
        <taxon>Arachnida</taxon>
        <taxon>Araneae</taxon>
        <taxon>Araneomorphae</taxon>
        <taxon>Entelegynae</taxon>
        <taxon>Araneoidea</taxon>
        <taxon>Nephilidae</taxon>
        <taxon>Nephila</taxon>
    </lineage>
</organism>
<comment type="caution">
    <text evidence="1">The sequence shown here is derived from an EMBL/GenBank/DDBJ whole genome shotgun (WGS) entry which is preliminary data.</text>
</comment>
<keyword evidence="2" id="KW-1185">Reference proteome</keyword>
<proteinExistence type="predicted"/>
<name>A0A8X6TI47_NEPPI</name>
<dbReference type="Proteomes" id="UP000887013">
    <property type="component" value="Unassembled WGS sequence"/>
</dbReference>
<dbReference type="OrthoDB" id="10444466at2759"/>
<accession>A0A8X6TI47</accession>
<evidence type="ECO:0000313" key="1">
    <source>
        <dbReference type="EMBL" id="GFT13143.1"/>
    </source>
</evidence>
<gene>
    <name evidence="1" type="ORF">NPIL_200971</name>
</gene>
<protein>
    <submittedName>
        <fullName evidence="1">Uncharacterized protein</fullName>
    </submittedName>
</protein>